<feature type="transmembrane region" description="Helical" evidence="5">
    <location>
        <begin position="7"/>
        <end position="30"/>
    </location>
</feature>
<dbReference type="Pfam" id="PF01124">
    <property type="entry name" value="MAPEG"/>
    <property type="match status" value="1"/>
</dbReference>
<comment type="subcellular location">
    <subcellularLocation>
        <location evidence="1">Membrane</location>
    </subcellularLocation>
</comment>
<proteinExistence type="predicted"/>
<name>A0A3N2DZV0_9GAMM</name>
<sequence>MDLINSYSLALSGLFVILSTLVLQTLIAAFSKASQPGAVPGKIDPELSHESFVFRANRTLANSLENIPAMLGSSILAILVGVDSHWCGILIWIFALSRLLHMVLYYSIATEKNPSPRSYFYLSGLVANIILLILIGKILTSYFLR</sequence>
<evidence type="ECO:0000256" key="3">
    <source>
        <dbReference type="ARBA" id="ARBA00022989"/>
    </source>
</evidence>
<dbReference type="RefSeq" id="WP_123711273.1">
    <property type="nucleotide sequence ID" value="NZ_RKHR01000003.1"/>
</dbReference>
<evidence type="ECO:0000256" key="1">
    <source>
        <dbReference type="ARBA" id="ARBA00004370"/>
    </source>
</evidence>
<keyword evidence="3 5" id="KW-1133">Transmembrane helix</keyword>
<evidence type="ECO:0000256" key="2">
    <source>
        <dbReference type="ARBA" id="ARBA00022692"/>
    </source>
</evidence>
<organism evidence="6 7">
    <name type="scientific">Sinobacterium caligoides</name>
    <dbReference type="NCBI Taxonomy" id="933926"/>
    <lineage>
        <taxon>Bacteria</taxon>
        <taxon>Pseudomonadati</taxon>
        <taxon>Pseudomonadota</taxon>
        <taxon>Gammaproteobacteria</taxon>
        <taxon>Cellvibrionales</taxon>
        <taxon>Spongiibacteraceae</taxon>
        <taxon>Sinobacterium</taxon>
    </lineage>
</organism>
<dbReference type="OrthoDB" id="5880499at2"/>
<comment type="caution">
    <text evidence="6">The sequence shown here is derived from an EMBL/GenBank/DDBJ whole genome shotgun (WGS) entry which is preliminary data.</text>
</comment>
<dbReference type="SUPFAM" id="SSF161084">
    <property type="entry name" value="MAPEG domain-like"/>
    <property type="match status" value="1"/>
</dbReference>
<dbReference type="Gene3D" id="1.20.120.550">
    <property type="entry name" value="Membrane associated eicosanoid/glutathione metabolism-like domain"/>
    <property type="match status" value="1"/>
</dbReference>
<dbReference type="AlphaFoldDB" id="A0A3N2DZV0"/>
<accession>A0A3N2DZV0</accession>
<dbReference type="EMBL" id="RKHR01000003">
    <property type="protein sequence ID" value="ROS05358.1"/>
    <property type="molecule type" value="Genomic_DNA"/>
</dbReference>
<dbReference type="Proteomes" id="UP000275394">
    <property type="component" value="Unassembled WGS sequence"/>
</dbReference>
<reference evidence="6 7" key="1">
    <citation type="submission" date="2018-11" db="EMBL/GenBank/DDBJ databases">
        <title>Genomic Encyclopedia of Type Strains, Phase IV (KMG-IV): sequencing the most valuable type-strain genomes for metagenomic binning, comparative biology and taxonomic classification.</title>
        <authorList>
            <person name="Goeker M."/>
        </authorList>
    </citation>
    <scope>NUCLEOTIDE SEQUENCE [LARGE SCALE GENOMIC DNA]</scope>
    <source>
        <strain evidence="6 7">DSM 100316</strain>
    </source>
</reference>
<evidence type="ECO:0000256" key="5">
    <source>
        <dbReference type="SAM" id="Phobius"/>
    </source>
</evidence>
<keyword evidence="7" id="KW-1185">Reference proteome</keyword>
<evidence type="ECO:0000313" key="7">
    <source>
        <dbReference type="Proteomes" id="UP000275394"/>
    </source>
</evidence>
<protein>
    <submittedName>
        <fullName evidence="6">Putative MAPEG superfamily protein</fullName>
    </submittedName>
</protein>
<gene>
    <name evidence="6" type="ORF">EDC56_0888</name>
</gene>
<dbReference type="InterPro" id="IPR001129">
    <property type="entry name" value="Membr-assoc_MAPEG"/>
</dbReference>
<evidence type="ECO:0000313" key="6">
    <source>
        <dbReference type="EMBL" id="ROS05358.1"/>
    </source>
</evidence>
<feature type="transmembrane region" description="Helical" evidence="5">
    <location>
        <begin position="120"/>
        <end position="144"/>
    </location>
</feature>
<dbReference type="InterPro" id="IPR023352">
    <property type="entry name" value="MAPEG-like_dom_sf"/>
</dbReference>
<keyword evidence="4 5" id="KW-0472">Membrane</keyword>
<keyword evidence="2 5" id="KW-0812">Transmembrane</keyword>
<evidence type="ECO:0000256" key="4">
    <source>
        <dbReference type="ARBA" id="ARBA00023136"/>
    </source>
</evidence>
<dbReference type="GO" id="GO:0016020">
    <property type="term" value="C:membrane"/>
    <property type="evidence" value="ECO:0007669"/>
    <property type="project" value="UniProtKB-SubCell"/>
</dbReference>